<dbReference type="Gene3D" id="1.10.3210.10">
    <property type="entry name" value="Hypothetical protein af1432"/>
    <property type="match status" value="1"/>
</dbReference>
<name>A0A1G7QZN5_THETY</name>
<dbReference type="RefSeq" id="WP_074592628.1">
    <property type="nucleotide sequence ID" value="NZ_FNBS01000039.1"/>
</dbReference>
<dbReference type="GO" id="GO:0016793">
    <property type="term" value="F:triphosphoric monoester hydrolase activity"/>
    <property type="evidence" value="ECO:0007669"/>
    <property type="project" value="InterPro"/>
</dbReference>
<protein>
    <recommendedName>
        <fullName evidence="2">Deoxyguanosinetriphosphate triphosphohydrolase-like protein</fullName>
    </recommendedName>
</protein>
<accession>A0A1G7QZN5</accession>
<dbReference type="PROSITE" id="PS51831">
    <property type="entry name" value="HD"/>
    <property type="match status" value="1"/>
</dbReference>
<proteinExistence type="inferred from homology"/>
<dbReference type="InterPro" id="IPR006674">
    <property type="entry name" value="HD_domain"/>
</dbReference>
<dbReference type="Proteomes" id="UP000183404">
    <property type="component" value="Unassembled WGS sequence"/>
</dbReference>
<evidence type="ECO:0000313" key="4">
    <source>
        <dbReference type="EMBL" id="SDG03973.1"/>
    </source>
</evidence>
<evidence type="ECO:0000256" key="2">
    <source>
        <dbReference type="HAMAP-Rule" id="MF_01212"/>
    </source>
</evidence>
<comment type="similarity">
    <text evidence="2">Belongs to the dGTPase family. Type 2 subfamily.</text>
</comment>
<organism evidence="4 5">
    <name type="scientific">Thermoanaerobacter thermohydrosulfuricus</name>
    <name type="common">Clostridium thermohydrosulfuricum</name>
    <dbReference type="NCBI Taxonomy" id="1516"/>
    <lineage>
        <taxon>Bacteria</taxon>
        <taxon>Bacillati</taxon>
        <taxon>Bacillota</taxon>
        <taxon>Clostridia</taxon>
        <taxon>Thermoanaerobacterales</taxon>
        <taxon>Thermoanaerobacteraceae</taxon>
        <taxon>Thermoanaerobacter</taxon>
    </lineage>
</organism>
<dbReference type="EMBL" id="FNBS01000039">
    <property type="protein sequence ID" value="SDG03973.1"/>
    <property type="molecule type" value="Genomic_DNA"/>
</dbReference>
<dbReference type="NCBIfam" id="NF002327">
    <property type="entry name" value="PRK01286.1-2"/>
    <property type="match status" value="1"/>
</dbReference>
<evidence type="ECO:0000256" key="1">
    <source>
        <dbReference type="ARBA" id="ARBA00022801"/>
    </source>
</evidence>
<gene>
    <name evidence="4" type="ORF">SAMN04244560_01677</name>
</gene>
<dbReference type="InterPro" id="IPR026875">
    <property type="entry name" value="PHydrolase_assoc_dom"/>
</dbReference>
<evidence type="ECO:0000313" key="5">
    <source>
        <dbReference type="Proteomes" id="UP000183404"/>
    </source>
</evidence>
<feature type="domain" description="HD" evidence="3">
    <location>
        <begin position="75"/>
        <end position="186"/>
    </location>
</feature>
<dbReference type="SMART" id="SM00471">
    <property type="entry name" value="HDc"/>
    <property type="match status" value="1"/>
</dbReference>
<dbReference type="InterPro" id="IPR003607">
    <property type="entry name" value="HD/PDEase_dom"/>
</dbReference>
<dbReference type="CDD" id="cd00077">
    <property type="entry name" value="HDc"/>
    <property type="match status" value="1"/>
</dbReference>
<dbReference type="NCBIfam" id="TIGR01353">
    <property type="entry name" value="dGTP_triPase"/>
    <property type="match status" value="1"/>
</dbReference>
<dbReference type="Pfam" id="PF01966">
    <property type="entry name" value="HD"/>
    <property type="match status" value="1"/>
</dbReference>
<dbReference type="InterPro" id="IPR006261">
    <property type="entry name" value="dGTPase"/>
</dbReference>
<dbReference type="InterPro" id="IPR023023">
    <property type="entry name" value="dNTPase_2"/>
</dbReference>
<dbReference type="HAMAP" id="MF_01212">
    <property type="entry name" value="dGTPase_type2"/>
    <property type="match status" value="1"/>
</dbReference>
<dbReference type="AlphaFoldDB" id="A0A1G7QZN5"/>
<dbReference type="PANTHER" id="PTHR35795">
    <property type="entry name" value="SLR1885 PROTEIN"/>
    <property type="match status" value="1"/>
</dbReference>
<dbReference type="InterPro" id="IPR051094">
    <property type="entry name" value="Diverse_Catalytic_Enzymes"/>
</dbReference>
<reference evidence="4 5" key="1">
    <citation type="submission" date="2016-10" db="EMBL/GenBank/DDBJ databases">
        <authorList>
            <person name="de Groot N.N."/>
        </authorList>
    </citation>
    <scope>NUCLEOTIDE SEQUENCE [LARGE SCALE GENOMIC DNA]</scope>
    <source>
        <strain evidence="4 5">DSM 569</strain>
    </source>
</reference>
<evidence type="ECO:0000259" key="3">
    <source>
        <dbReference type="PROSITE" id="PS51831"/>
    </source>
</evidence>
<sequence length="344" mass="39975">MKIREITEELEYQLLSPYATKSRETRGRDKEEEKCDIRTEFQRDRDRIIHSKAFRRLSHKTQVFISPEGDHYRTRLTHTLEVAQIARTIARALRLNEDLTEAIALGHDLGHTPFGHSGEEVLNRLLKDGFRHNEQSIRVVEVLENDGKGLNLTWEVKDGICNHSTAGNPQTLEGQVVQISDKIAYINHDIDDAIRGKVLKPEDLPKDLIGILGDKHSKRIDTMVKDVINNSLGKPRVSMSKEIYEATYSLRDFLFKKVYIGSKAKKDEEKAKRVVEQLFYYFYDNIDKMPQEFIKLAEIYGRERAVADYIAGMTDKYALLKYKEIFLPSPWFEQNIFFLILIKI</sequence>
<keyword evidence="1 2" id="KW-0378">Hydrolase</keyword>
<dbReference type="PANTHER" id="PTHR35795:SF1">
    <property type="entry name" value="BIS(5'-NUCLEOSYL)-TETRAPHOSPHATASE, SYMMETRICAL"/>
    <property type="match status" value="1"/>
</dbReference>
<dbReference type="Pfam" id="PF13286">
    <property type="entry name" value="HD_assoc"/>
    <property type="match status" value="1"/>
</dbReference>
<dbReference type="SUPFAM" id="SSF109604">
    <property type="entry name" value="HD-domain/PDEase-like"/>
    <property type="match status" value="1"/>
</dbReference>